<dbReference type="SUPFAM" id="SSF88659">
    <property type="entry name" value="Sigma3 and sigma4 domains of RNA polymerase sigma factors"/>
    <property type="match status" value="1"/>
</dbReference>
<dbReference type="SUPFAM" id="SSF88946">
    <property type="entry name" value="Sigma2 domain of RNA polymerase sigma factors"/>
    <property type="match status" value="1"/>
</dbReference>
<dbReference type="InterPro" id="IPR036388">
    <property type="entry name" value="WH-like_DNA-bd_sf"/>
</dbReference>
<evidence type="ECO:0000259" key="5">
    <source>
        <dbReference type="Pfam" id="PF04542"/>
    </source>
</evidence>
<dbReference type="EMBL" id="JBHSFV010000011">
    <property type="protein sequence ID" value="MFC4635669.1"/>
    <property type="molecule type" value="Genomic_DNA"/>
</dbReference>
<comment type="caution">
    <text evidence="7">The sequence shown here is derived from an EMBL/GenBank/DDBJ whole genome shotgun (WGS) entry which is preliminary data.</text>
</comment>
<keyword evidence="2" id="KW-0805">Transcription regulation</keyword>
<feature type="domain" description="RNA polymerase sigma-70 region 2" evidence="5">
    <location>
        <begin position="27"/>
        <end position="94"/>
    </location>
</feature>
<evidence type="ECO:0000256" key="4">
    <source>
        <dbReference type="ARBA" id="ARBA00023163"/>
    </source>
</evidence>
<keyword evidence="8" id="KW-1185">Reference proteome</keyword>
<dbReference type="Gene3D" id="1.10.10.10">
    <property type="entry name" value="Winged helix-like DNA-binding domain superfamily/Winged helix DNA-binding domain"/>
    <property type="match status" value="1"/>
</dbReference>
<evidence type="ECO:0000313" key="7">
    <source>
        <dbReference type="EMBL" id="MFC4635669.1"/>
    </source>
</evidence>
<dbReference type="Proteomes" id="UP001596043">
    <property type="component" value="Unassembled WGS sequence"/>
</dbReference>
<protein>
    <submittedName>
        <fullName evidence="7">RNA polymerase sigma factor</fullName>
    </submittedName>
</protein>
<proteinExistence type="inferred from homology"/>
<gene>
    <name evidence="7" type="ORF">ACFO3O_17285</name>
</gene>
<dbReference type="PANTHER" id="PTHR43133:SF51">
    <property type="entry name" value="RNA POLYMERASE SIGMA FACTOR"/>
    <property type="match status" value="1"/>
</dbReference>
<dbReference type="PANTHER" id="PTHR43133">
    <property type="entry name" value="RNA POLYMERASE ECF-TYPE SIGMA FACTO"/>
    <property type="match status" value="1"/>
</dbReference>
<organism evidence="7 8">
    <name type="scientific">Dokdonia ponticola</name>
    <dbReference type="NCBI Taxonomy" id="2041041"/>
    <lineage>
        <taxon>Bacteria</taxon>
        <taxon>Pseudomonadati</taxon>
        <taxon>Bacteroidota</taxon>
        <taxon>Flavobacteriia</taxon>
        <taxon>Flavobacteriales</taxon>
        <taxon>Flavobacteriaceae</taxon>
        <taxon>Dokdonia</taxon>
    </lineage>
</organism>
<dbReference type="Pfam" id="PF04542">
    <property type="entry name" value="Sigma70_r2"/>
    <property type="match status" value="1"/>
</dbReference>
<dbReference type="CDD" id="cd06171">
    <property type="entry name" value="Sigma70_r4"/>
    <property type="match status" value="1"/>
</dbReference>
<dbReference type="InterPro" id="IPR013324">
    <property type="entry name" value="RNA_pol_sigma_r3/r4-like"/>
</dbReference>
<evidence type="ECO:0000256" key="1">
    <source>
        <dbReference type="ARBA" id="ARBA00010641"/>
    </source>
</evidence>
<dbReference type="InterPro" id="IPR014284">
    <property type="entry name" value="RNA_pol_sigma-70_dom"/>
</dbReference>
<evidence type="ECO:0000313" key="8">
    <source>
        <dbReference type="Proteomes" id="UP001596043"/>
    </source>
</evidence>
<evidence type="ECO:0000259" key="6">
    <source>
        <dbReference type="Pfam" id="PF08281"/>
    </source>
</evidence>
<evidence type="ECO:0000256" key="2">
    <source>
        <dbReference type="ARBA" id="ARBA00023015"/>
    </source>
</evidence>
<keyword evidence="3" id="KW-0731">Sigma factor</keyword>
<reference evidence="8" key="1">
    <citation type="journal article" date="2019" name="Int. J. Syst. Evol. Microbiol.">
        <title>The Global Catalogue of Microorganisms (GCM) 10K type strain sequencing project: providing services to taxonomists for standard genome sequencing and annotation.</title>
        <authorList>
            <consortium name="The Broad Institute Genomics Platform"/>
            <consortium name="The Broad Institute Genome Sequencing Center for Infectious Disease"/>
            <person name="Wu L."/>
            <person name="Ma J."/>
        </authorList>
    </citation>
    <scope>NUCLEOTIDE SEQUENCE [LARGE SCALE GENOMIC DNA]</scope>
    <source>
        <strain evidence="8">YJ-61-S</strain>
    </source>
</reference>
<dbReference type="NCBIfam" id="TIGR02937">
    <property type="entry name" value="sigma70-ECF"/>
    <property type="match status" value="1"/>
</dbReference>
<dbReference type="Pfam" id="PF08281">
    <property type="entry name" value="Sigma70_r4_2"/>
    <property type="match status" value="1"/>
</dbReference>
<dbReference type="InterPro" id="IPR013249">
    <property type="entry name" value="RNA_pol_sigma70_r4_t2"/>
</dbReference>
<feature type="domain" description="RNA polymerase sigma factor 70 region 4 type 2" evidence="6">
    <location>
        <begin position="124"/>
        <end position="176"/>
    </location>
</feature>
<accession>A0ABV9I016</accession>
<dbReference type="InterPro" id="IPR013325">
    <property type="entry name" value="RNA_pol_sigma_r2"/>
</dbReference>
<dbReference type="InterPro" id="IPR007627">
    <property type="entry name" value="RNA_pol_sigma70_r2"/>
</dbReference>
<dbReference type="Gene3D" id="1.10.1740.10">
    <property type="match status" value="1"/>
</dbReference>
<dbReference type="InterPro" id="IPR039425">
    <property type="entry name" value="RNA_pol_sigma-70-like"/>
</dbReference>
<comment type="similarity">
    <text evidence="1">Belongs to the sigma-70 factor family. ECF subfamily.</text>
</comment>
<name>A0ABV9I016_9FLAO</name>
<evidence type="ECO:0000256" key="3">
    <source>
        <dbReference type="ARBA" id="ARBA00023082"/>
    </source>
</evidence>
<keyword evidence="4" id="KW-0804">Transcription</keyword>
<sequence length="181" mass="21324">MKRSKKMEDSWLVTQYCNGHQKAMAVLVKRWHLRFCKQAYTYTYDADIAKDIAQDTWVTILKNIHSIEQPDKFGAWGLTIVTKKSIDWYRKSKRVQEKQQEILSEKETFNIEEMDVSGNQLEKEKLKRAIASLSKEQQSVLTLFYVESYGISEISEILKISKGTVKSRLYYAREKLKTIRK</sequence>
<dbReference type="RefSeq" id="WP_379981115.1">
    <property type="nucleotide sequence ID" value="NZ_JBHSFV010000011.1"/>
</dbReference>